<name>A0A3B0T9P8_9ZZZZ</name>
<keyword evidence="2" id="KW-0479">Metal-binding</keyword>
<dbReference type="InterPro" id="IPR009056">
    <property type="entry name" value="Cyt_c-like_dom"/>
</dbReference>
<dbReference type="GO" id="GO:0009055">
    <property type="term" value="F:electron transfer activity"/>
    <property type="evidence" value="ECO:0007669"/>
    <property type="project" value="InterPro"/>
</dbReference>
<dbReference type="Gene3D" id="1.10.760.10">
    <property type="entry name" value="Cytochrome c-like domain"/>
    <property type="match status" value="2"/>
</dbReference>
<proteinExistence type="predicted"/>
<dbReference type="AlphaFoldDB" id="A0A3B0T9P8"/>
<protein>
    <recommendedName>
        <fullName evidence="4">Cytochrome c domain-containing protein</fullName>
    </recommendedName>
</protein>
<sequence length="225" mass="24360">MRLKVATALGAAWLVTIASAAQAQPAAGQAVFEAKGCAECHYTEGPAREKTIADQLAKSGPELWYAGDKFQSDWLVGWLAEPQPIRPLKYNSLTEENPGDHPALSGDETASVAEYLMSLTSGEVEAGVVKVKKNAKGRQIFNKKMPCSGCHEYTGRKKKISGGKSGPSLVEAGLRLNPDWILSYMQKPKVFKPVKMMPVFAGLLSDKDMANVASYVASFKPKKKK</sequence>
<feature type="domain" description="Cytochrome c" evidence="4">
    <location>
        <begin position="132"/>
        <end position="220"/>
    </location>
</feature>
<dbReference type="Pfam" id="PF13442">
    <property type="entry name" value="Cytochrome_CBB3"/>
    <property type="match status" value="1"/>
</dbReference>
<evidence type="ECO:0000256" key="1">
    <source>
        <dbReference type="ARBA" id="ARBA00022617"/>
    </source>
</evidence>
<dbReference type="GO" id="GO:0020037">
    <property type="term" value="F:heme binding"/>
    <property type="evidence" value="ECO:0007669"/>
    <property type="project" value="InterPro"/>
</dbReference>
<gene>
    <name evidence="5" type="ORF">MNBD_ALPHA09-1099</name>
</gene>
<feature type="domain" description="Cytochrome c" evidence="4">
    <location>
        <begin position="23"/>
        <end position="120"/>
    </location>
</feature>
<dbReference type="SUPFAM" id="SSF46626">
    <property type="entry name" value="Cytochrome c"/>
    <property type="match status" value="2"/>
</dbReference>
<keyword evidence="3" id="KW-0408">Iron</keyword>
<keyword evidence="1" id="KW-0349">Heme</keyword>
<dbReference type="GO" id="GO:0046872">
    <property type="term" value="F:metal ion binding"/>
    <property type="evidence" value="ECO:0007669"/>
    <property type="project" value="UniProtKB-KW"/>
</dbReference>
<evidence type="ECO:0000313" key="5">
    <source>
        <dbReference type="EMBL" id="VAW10097.1"/>
    </source>
</evidence>
<evidence type="ECO:0000259" key="4">
    <source>
        <dbReference type="PROSITE" id="PS51007"/>
    </source>
</evidence>
<accession>A0A3B0T9P8</accession>
<dbReference type="EMBL" id="UOEM01000004">
    <property type="protein sequence ID" value="VAW10097.1"/>
    <property type="molecule type" value="Genomic_DNA"/>
</dbReference>
<dbReference type="Pfam" id="PF00034">
    <property type="entry name" value="Cytochrom_C"/>
    <property type="match status" value="1"/>
</dbReference>
<evidence type="ECO:0000256" key="3">
    <source>
        <dbReference type="ARBA" id="ARBA00023004"/>
    </source>
</evidence>
<dbReference type="InterPro" id="IPR050597">
    <property type="entry name" value="Cytochrome_c_Oxidase_Subunit"/>
</dbReference>
<evidence type="ECO:0000256" key="2">
    <source>
        <dbReference type="ARBA" id="ARBA00022723"/>
    </source>
</evidence>
<dbReference type="PROSITE" id="PS51007">
    <property type="entry name" value="CYTC"/>
    <property type="match status" value="2"/>
</dbReference>
<dbReference type="PANTHER" id="PTHR33751">
    <property type="entry name" value="CBB3-TYPE CYTOCHROME C OXIDASE SUBUNIT FIXP"/>
    <property type="match status" value="1"/>
</dbReference>
<organism evidence="5">
    <name type="scientific">hydrothermal vent metagenome</name>
    <dbReference type="NCBI Taxonomy" id="652676"/>
    <lineage>
        <taxon>unclassified sequences</taxon>
        <taxon>metagenomes</taxon>
        <taxon>ecological metagenomes</taxon>
    </lineage>
</organism>
<dbReference type="InterPro" id="IPR036909">
    <property type="entry name" value="Cyt_c-like_dom_sf"/>
</dbReference>
<dbReference type="PANTHER" id="PTHR33751:SF1">
    <property type="entry name" value="CBB3-TYPE CYTOCHROME C OXIDASE SUBUNIT FIXP"/>
    <property type="match status" value="1"/>
</dbReference>
<reference evidence="5" key="1">
    <citation type="submission" date="2018-06" db="EMBL/GenBank/DDBJ databases">
        <authorList>
            <person name="Zhirakovskaya E."/>
        </authorList>
    </citation>
    <scope>NUCLEOTIDE SEQUENCE</scope>
</reference>